<comment type="caution">
    <text evidence="1">The sequence shown here is derived from an EMBL/GenBank/DDBJ whole genome shotgun (WGS) entry which is preliminary data.</text>
</comment>
<dbReference type="AlphaFoldDB" id="A0A4R1PSE9"/>
<evidence type="ECO:0000313" key="1">
    <source>
        <dbReference type="EMBL" id="TCL33585.1"/>
    </source>
</evidence>
<dbReference type="RefSeq" id="WP_132083076.1">
    <property type="nucleotide sequence ID" value="NZ_SLUI01000017.1"/>
</dbReference>
<sequence>MNANELYEGESIKIRGKEYIVPGLSLGQIESMADKIQSIAENGDKLSKEMMTTISEISHAALSRNYPAMTLDEVKDMMDMRNMKVVLEAVMGASGFMKMKGAGGNGAKGATLKRS</sequence>
<name>A0A4R1PSE9_9FIRM</name>
<keyword evidence="2" id="KW-1185">Reference proteome</keyword>
<dbReference type="EMBL" id="SLUI01000017">
    <property type="protein sequence ID" value="TCL33585.1"/>
    <property type="molecule type" value="Genomic_DNA"/>
</dbReference>
<evidence type="ECO:0008006" key="3">
    <source>
        <dbReference type="Google" id="ProtNLM"/>
    </source>
</evidence>
<dbReference type="OrthoDB" id="1685254at2"/>
<proteinExistence type="predicted"/>
<protein>
    <recommendedName>
        <fullName evidence="3">Tail assembly chaperone</fullName>
    </recommendedName>
</protein>
<dbReference type="Proteomes" id="UP000295063">
    <property type="component" value="Unassembled WGS sequence"/>
</dbReference>
<organism evidence="1 2">
    <name type="scientific">Anaerospora hongkongensis</name>
    <dbReference type="NCBI Taxonomy" id="244830"/>
    <lineage>
        <taxon>Bacteria</taxon>
        <taxon>Bacillati</taxon>
        <taxon>Bacillota</taxon>
        <taxon>Negativicutes</taxon>
        <taxon>Selenomonadales</taxon>
        <taxon>Sporomusaceae</taxon>
        <taxon>Anaerospora</taxon>
    </lineage>
</organism>
<reference evidence="1 2" key="1">
    <citation type="submission" date="2019-03" db="EMBL/GenBank/DDBJ databases">
        <title>Genomic Encyclopedia of Type Strains, Phase IV (KMG-IV): sequencing the most valuable type-strain genomes for metagenomic binning, comparative biology and taxonomic classification.</title>
        <authorList>
            <person name="Goeker M."/>
        </authorList>
    </citation>
    <scope>NUCLEOTIDE SEQUENCE [LARGE SCALE GENOMIC DNA]</scope>
    <source>
        <strain evidence="1 2">DSM 15969</strain>
    </source>
</reference>
<gene>
    <name evidence="1" type="ORF">EV210_11743</name>
</gene>
<evidence type="ECO:0000313" key="2">
    <source>
        <dbReference type="Proteomes" id="UP000295063"/>
    </source>
</evidence>
<accession>A0A4R1PSE9</accession>